<dbReference type="GO" id="GO:0005737">
    <property type="term" value="C:cytoplasm"/>
    <property type="evidence" value="ECO:0007669"/>
    <property type="project" value="TreeGrafter"/>
</dbReference>
<dbReference type="InterPro" id="IPR036052">
    <property type="entry name" value="TrpB-like_PALP_sf"/>
</dbReference>
<comment type="pathway">
    <text evidence="2">Amino-acid biosynthesis; L-tryptophan biosynthesis; L-tryptophan from chorismate: step 5/5.</text>
</comment>
<evidence type="ECO:0000313" key="11">
    <source>
        <dbReference type="EMBL" id="KKL99653.1"/>
    </source>
</evidence>
<evidence type="ECO:0000256" key="6">
    <source>
        <dbReference type="ARBA" id="ARBA00022898"/>
    </source>
</evidence>
<dbReference type="FunFam" id="3.40.50.1100:FF:000004">
    <property type="entry name" value="Tryptophan synthase beta chain"/>
    <property type="match status" value="1"/>
</dbReference>
<comment type="caution">
    <text evidence="11">The sequence shown here is derived from an EMBL/GenBank/DDBJ whole genome shotgun (WGS) entry which is preliminary data.</text>
</comment>
<keyword evidence="8" id="KW-0456">Lyase</keyword>
<dbReference type="NCBIfam" id="TIGR00263">
    <property type="entry name" value="trpB"/>
    <property type="match status" value="1"/>
</dbReference>
<evidence type="ECO:0000256" key="7">
    <source>
        <dbReference type="ARBA" id="ARBA00023141"/>
    </source>
</evidence>
<dbReference type="PROSITE" id="PS00168">
    <property type="entry name" value="TRP_SYNTHASE_BETA"/>
    <property type="match status" value="1"/>
</dbReference>
<reference evidence="11" key="1">
    <citation type="journal article" date="2015" name="Nature">
        <title>Complex archaea that bridge the gap between prokaryotes and eukaryotes.</title>
        <authorList>
            <person name="Spang A."/>
            <person name="Saw J.H."/>
            <person name="Jorgensen S.L."/>
            <person name="Zaremba-Niedzwiedzka K."/>
            <person name="Martijn J."/>
            <person name="Lind A.E."/>
            <person name="van Eijk R."/>
            <person name="Schleper C."/>
            <person name="Guy L."/>
            <person name="Ettema T.J."/>
        </authorList>
    </citation>
    <scope>NUCLEOTIDE SEQUENCE</scope>
</reference>
<feature type="domain" description="Tryptophan synthase beta chain-like PALP" evidence="10">
    <location>
        <begin position="59"/>
        <end position="382"/>
    </location>
</feature>
<dbReference type="InterPro" id="IPR001926">
    <property type="entry name" value="TrpB-like_PALP"/>
</dbReference>
<dbReference type="GO" id="GO:0004834">
    <property type="term" value="F:tryptophan synthase activity"/>
    <property type="evidence" value="ECO:0007669"/>
    <property type="project" value="UniProtKB-EC"/>
</dbReference>
<dbReference type="UniPathway" id="UPA00035">
    <property type="reaction ID" value="UER00044"/>
</dbReference>
<evidence type="ECO:0000259" key="10">
    <source>
        <dbReference type="Pfam" id="PF00291"/>
    </source>
</evidence>
<dbReference type="Pfam" id="PF00291">
    <property type="entry name" value="PALP"/>
    <property type="match status" value="1"/>
</dbReference>
<dbReference type="CDD" id="cd06446">
    <property type="entry name" value="Trp-synth_B"/>
    <property type="match status" value="1"/>
</dbReference>
<comment type="catalytic activity">
    <reaction evidence="9">
        <text>(1S,2R)-1-C-(indol-3-yl)glycerol 3-phosphate + L-serine = D-glyceraldehyde 3-phosphate + L-tryptophan + H2O</text>
        <dbReference type="Rhea" id="RHEA:10532"/>
        <dbReference type="ChEBI" id="CHEBI:15377"/>
        <dbReference type="ChEBI" id="CHEBI:33384"/>
        <dbReference type="ChEBI" id="CHEBI:57912"/>
        <dbReference type="ChEBI" id="CHEBI:58866"/>
        <dbReference type="ChEBI" id="CHEBI:59776"/>
        <dbReference type="EC" id="4.2.1.20"/>
    </reaction>
</comment>
<keyword evidence="5" id="KW-0822">Tryptophan biosynthesis</keyword>
<dbReference type="EMBL" id="LAZR01017624">
    <property type="protein sequence ID" value="KKL99653.1"/>
    <property type="molecule type" value="Genomic_DNA"/>
</dbReference>
<dbReference type="AlphaFoldDB" id="A0A0F9GLG9"/>
<dbReference type="FunFam" id="3.40.50.1100:FF:000001">
    <property type="entry name" value="Tryptophan synthase beta chain"/>
    <property type="match status" value="1"/>
</dbReference>
<gene>
    <name evidence="11" type="ORF">LCGC14_1812270</name>
</gene>
<dbReference type="InterPro" id="IPR006653">
    <property type="entry name" value="Trp_synth_b_CS"/>
</dbReference>
<name>A0A0F9GLG9_9ZZZZ</name>
<sequence>MDYIGHHPDKLGKFGEFGGIFAPEILMSALVELTKAFKENIKNESFQEEFENILKNYSGRPTPLYYASRLSKDLGCKIYLKREDLNHGGAHKINNVMGQALLAKKMGKTKLVAETGAGQHGFATAIAGAYFGMKTKVFMGEIDIKRQAYNVYRMQLLGAEVIPVKSGSRTLKDAVNEGLRYWISNVKDTHYLMGSVVGPHPYPVMVREFQRIIGKETKKQILELEGKLPSALIACIGGGSNAIGIMYDFINDEDVQLFGVEAAGEGKETKKHSIALGLGRKGVLHGALSYLLQNEYGNIMKTHSISAGLDYPGVGPEHCYLKDLNRLKVGDATDKETLEAFKKLSLLEGIIPALESSHALAYLEKIKEKFDKDDVVVINLSGSGSKDLDIIKEHMEFTIK</sequence>
<protein>
    <recommendedName>
        <fullName evidence="3">tryptophan synthase</fullName>
        <ecNumber evidence="3">4.2.1.20</ecNumber>
    </recommendedName>
</protein>
<keyword evidence="6" id="KW-0663">Pyridoxal phosphate</keyword>
<keyword evidence="7" id="KW-0057">Aromatic amino acid biosynthesis</keyword>
<evidence type="ECO:0000256" key="3">
    <source>
        <dbReference type="ARBA" id="ARBA00012043"/>
    </source>
</evidence>
<proteinExistence type="inferred from homology"/>
<dbReference type="Gene3D" id="3.40.50.1100">
    <property type="match status" value="2"/>
</dbReference>
<evidence type="ECO:0000256" key="2">
    <source>
        <dbReference type="ARBA" id="ARBA00004733"/>
    </source>
</evidence>
<evidence type="ECO:0000256" key="5">
    <source>
        <dbReference type="ARBA" id="ARBA00022822"/>
    </source>
</evidence>
<dbReference type="InterPro" id="IPR006654">
    <property type="entry name" value="Trp_synth_beta"/>
</dbReference>
<dbReference type="PIRSF" id="PIRSF001413">
    <property type="entry name" value="Trp_syn_beta"/>
    <property type="match status" value="1"/>
</dbReference>
<evidence type="ECO:0000256" key="1">
    <source>
        <dbReference type="ARBA" id="ARBA00001933"/>
    </source>
</evidence>
<evidence type="ECO:0000256" key="8">
    <source>
        <dbReference type="ARBA" id="ARBA00023239"/>
    </source>
</evidence>
<keyword evidence="4" id="KW-0028">Amino-acid biosynthesis</keyword>
<dbReference type="PANTHER" id="PTHR48077">
    <property type="entry name" value="TRYPTOPHAN SYNTHASE-RELATED"/>
    <property type="match status" value="1"/>
</dbReference>
<dbReference type="PANTHER" id="PTHR48077:SF3">
    <property type="entry name" value="TRYPTOPHAN SYNTHASE"/>
    <property type="match status" value="1"/>
</dbReference>
<comment type="cofactor">
    <cofactor evidence="1">
        <name>pyridoxal 5'-phosphate</name>
        <dbReference type="ChEBI" id="CHEBI:597326"/>
    </cofactor>
</comment>
<accession>A0A0F9GLG9</accession>
<dbReference type="EC" id="4.2.1.20" evidence="3"/>
<dbReference type="InterPro" id="IPR023026">
    <property type="entry name" value="Trp_synth_beta/beta-like"/>
</dbReference>
<dbReference type="HAMAP" id="MF_00133">
    <property type="entry name" value="Trp_synth_beta"/>
    <property type="match status" value="1"/>
</dbReference>
<organism evidence="11">
    <name type="scientific">marine sediment metagenome</name>
    <dbReference type="NCBI Taxonomy" id="412755"/>
    <lineage>
        <taxon>unclassified sequences</taxon>
        <taxon>metagenomes</taxon>
        <taxon>ecological metagenomes</taxon>
    </lineage>
</organism>
<evidence type="ECO:0000256" key="4">
    <source>
        <dbReference type="ARBA" id="ARBA00022605"/>
    </source>
</evidence>
<evidence type="ECO:0000256" key="9">
    <source>
        <dbReference type="ARBA" id="ARBA00049047"/>
    </source>
</evidence>
<dbReference type="SUPFAM" id="SSF53686">
    <property type="entry name" value="Tryptophan synthase beta subunit-like PLP-dependent enzymes"/>
    <property type="match status" value="1"/>
</dbReference>